<dbReference type="GO" id="GO:0006355">
    <property type="term" value="P:regulation of DNA-templated transcription"/>
    <property type="evidence" value="ECO:0007669"/>
    <property type="project" value="InterPro"/>
</dbReference>
<dbReference type="Proteomes" id="UP000545876">
    <property type="component" value="Unassembled WGS sequence"/>
</dbReference>
<protein>
    <submittedName>
        <fullName evidence="5">PRD domain-containing protein</fullName>
    </submittedName>
</protein>
<comment type="caution">
    <text evidence="5">The sequence shown here is derived from an EMBL/GenBank/DDBJ whole genome shotgun (WGS) entry which is preliminary data.</text>
</comment>
<dbReference type="Pfam" id="PF00874">
    <property type="entry name" value="PRD"/>
    <property type="match status" value="2"/>
</dbReference>
<evidence type="ECO:0000256" key="3">
    <source>
        <dbReference type="ARBA" id="ARBA00023163"/>
    </source>
</evidence>
<evidence type="ECO:0000313" key="6">
    <source>
        <dbReference type="Proteomes" id="UP000545876"/>
    </source>
</evidence>
<dbReference type="PROSITE" id="PS51372">
    <property type="entry name" value="PRD_2"/>
    <property type="match status" value="2"/>
</dbReference>
<evidence type="ECO:0000313" key="5">
    <source>
        <dbReference type="EMBL" id="NLD25720.1"/>
    </source>
</evidence>
<evidence type="ECO:0000256" key="2">
    <source>
        <dbReference type="ARBA" id="ARBA00023015"/>
    </source>
</evidence>
<reference evidence="5 6" key="1">
    <citation type="journal article" date="2020" name="Biotechnol. Biofuels">
        <title>New insights from the biogas microbiome by comprehensive genome-resolved metagenomics of nearly 1600 species originating from multiple anaerobic digesters.</title>
        <authorList>
            <person name="Campanaro S."/>
            <person name="Treu L."/>
            <person name="Rodriguez-R L.M."/>
            <person name="Kovalovszki A."/>
            <person name="Ziels R.M."/>
            <person name="Maus I."/>
            <person name="Zhu X."/>
            <person name="Kougias P.G."/>
            <person name="Basile A."/>
            <person name="Luo G."/>
            <person name="Schluter A."/>
            <person name="Konstantinidis K.T."/>
            <person name="Angelidaki I."/>
        </authorList>
    </citation>
    <scope>NUCLEOTIDE SEQUENCE [LARGE SCALE GENOMIC DNA]</scope>
    <source>
        <strain evidence="5">AS06rmzACSIP_65</strain>
    </source>
</reference>
<organism evidence="5 6">
    <name type="scientific">Candidatus Dojkabacteria bacterium</name>
    <dbReference type="NCBI Taxonomy" id="2099670"/>
    <lineage>
        <taxon>Bacteria</taxon>
        <taxon>Candidatus Dojkabacteria</taxon>
    </lineage>
</organism>
<keyword evidence="3" id="KW-0804">Transcription</keyword>
<dbReference type="AlphaFoldDB" id="A0A847D2P7"/>
<evidence type="ECO:0000259" key="4">
    <source>
        <dbReference type="PROSITE" id="PS51372"/>
    </source>
</evidence>
<name>A0A847D2P7_9BACT</name>
<dbReference type="Gene3D" id="1.10.1790.10">
    <property type="entry name" value="PRD domain"/>
    <property type="match status" value="2"/>
</dbReference>
<dbReference type="PANTHER" id="PTHR30185:SF18">
    <property type="entry name" value="TRANSCRIPTIONAL REGULATOR MTLR"/>
    <property type="match status" value="1"/>
</dbReference>
<dbReference type="InterPro" id="IPR050661">
    <property type="entry name" value="BglG_antiterminators"/>
</dbReference>
<sequence length="317" mass="36870">MKRPDSNDRARLNAVFAEISRKSNLALAPSENERLLLHFLVSFHRVRQGFFVTLEPEVRSKLKTAVWTSYLQAYLSEIEQQFGVHLNETELFYLSGMLLSSKFSTIEESELTLKANADEIALNFYTLVARYYQLREPELFISGLSHHFQALFRRAQYIWDCHNPMKHEVMEYFPQTYQLASRIIPSLQQHVPVSIPDDEIAFIAMHIMAALERSRVPLKALFIYDQTFSEIRYALSLVENHLAEVQIQKTLQVNDLNQTMLEGIDIVFSTFPLQLKDVHCFVFPLIPDVKFITMLKSTLTLLFEQLNDQRLMLSTVT</sequence>
<keyword evidence="1" id="KW-0677">Repeat</keyword>
<dbReference type="InterPro" id="IPR011608">
    <property type="entry name" value="PRD"/>
</dbReference>
<proteinExistence type="predicted"/>
<feature type="domain" description="PRD" evidence="4">
    <location>
        <begin position="3"/>
        <end position="108"/>
    </location>
</feature>
<dbReference type="SUPFAM" id="SSF63520">
    <property type="entry name" value="PTS-regulatory domain, PRD"/>
    <property type="match status" value="2"/>
</dbReference>
<feature type="domain" description="PRD" evidence="4">
    <location>
        <begin position="112"/>
        <end position="217"/>
    </location>
</feature>
<keyword evidence="2" id="KW-0805">Transcription regulation</keyword>
<accession>A0A847D2P7</accession>
<gene>
    <name evidence="5" type="ORF">GX656_03750</name>
</gene>
<dbReference type="InterPro" id="IPR036634">
    <property type="entry name" value="PRD_sf"/>
</dbReference>
<dbReference type="PANTHER" id="PTHR30185">
    <property type="entry name" value="CRYPTIC BETA-GLUCOSIDE BGL OPERON ANTITERMINATOR"/>
    <property type="match status" value="1"/>
</dbReference>
<evidence type="ECO:0000256" key="1">
    <source>
        <dbReference type="ARBA" id="ARBA00022737"/>
    </source>
</evidence>
<dbReference type="EMBL" id="JAAZBX010000023">
    <property type="protein sequence ID" value="NLD25720.1"/>
    <property type="molecule type" value="Genomic_DNA"/>
</dbReference>